<feature type="transmembrane region" description="Helical" evidence="1">
    <location>
        <begin position="172"/>
        <end position="191"/>
    </location>
</feature>
<name>Q1MR57_LAWIP</name>
<dbReference type="Proteomes" id="UP000002430">
    <property type="component" value="Chromosome"/>
</dbReference>
<dbReference type="AlphaFoldDB" id="Q1MR57"/>
<keyword evidence="1" id="KW-1133">Transmembrane helix</keyword>
<feature type="transmembrane region" description="Helical" evidence="1">
    <location>
        <begin position="129"/>
        <end position="151"/>
    </location>
</feature>
<sequence length="294" mass="33257">MDLHIITEPLIDLYDRVAFFWQSPKTQKISSIIILVIFLCALASIELNREGYLPKNLSIIVPTNHFRAISLAFTCILCIELIALVLSISQSLSISVGKQLEIMALILLRNAFKELAYLSEPINMNDSAYHLYTICLAAITSLGIFICLGFYQHMPKLTKYIYNPRERLGYINAKKIVALFLLCLLTVIAIRDTYQHLITGKDVAFFETVYTVLIFADILIVLVAQRFMPTFSAIFLHSSSVVATLIMRLSLSANSPWNAIGAMFSGLYILAVTWAITYFMKKPFSIRKNKHIVD</sequence>
<keyword evidence="1" id="KW-0472">Membrane</keyword>
<dbReference type="HOGENOM" id="CLU_064255_0_0_7"/>
<feature type="transmembrane region" description="Helical" evidence="1">
    <location>
        <begin position="231"/>
        <end position="251"/>
    </location>
</feature>
<feature type="transmembrane region" description="Helical" evidence="1">
    <location>
        <begin position="29"/>
        <end position="47"/>
    </location>
</feature>
<feature type="transmembrane region" description="Helical" evidence="1">
    <location>
        <begin position="203"/>
        <end position="224"/>
    </location>
</feature>
<dbReference type="RefSeq" id="WP_011526549.1">
    <property type="nucleotide sequence ID" value="NC_008011.1"/>
</dbReference>
<feature type="transmembrane region" description="Helical" evidence="1">
    <location>
        <begin position="68"/>
        <end position="88"/>
    </location>
</feature>
<evidence type="ECO:0000256" key="1">
    <source>
        <dbReference type="SAM" id="Phobius"/>
    </source>
</evidence>
<organism evidence="2 3">
    <name type="scientific">Lawsonia intracellularis (strain PHE/MN1-00)</name>
    <dbReference type="NCBI Taxonomy" id="363253"/>
    <lineage>
        <taxon>Bacteria</taxon>
        <taxon>Pseudomonadati</taxon>
        <taxon>Thermodesulfobacteriota</taxon>
        <taxon>Desulfovibrionia</taxon>
        <taxon>Desulfovibrionales</taxon>
        <taxon>Desulfovibrionaceae</taxon>
        <taxon>Lawsonia</taxon>
    </lineage>
</organism>
<dbReference type="OrthoDB" id="820796at2"/>
<proteinExistence type="predicted"/>
<reference evidence="2 3" key="1">
    <citation type="submission" date="2005-11" db="EMBL/GenBank/DDBJ databases">
        <title>The complete genome sequence of Lawsonia intracellularis: the causative agent of proliferative enteropathy.</title>
        <authorList>
            <person name="Kaur K."/>
            <person name="Zhang Q."/>
            <person name="Beckler D."/>
            <person name="Munir S."/>
            <person name="Li L."/>
            <person name="Kinsley K."/>
            <person name="Herron L."/>
            <person name="Peterson A."/>
            <person name="May B."/>
            <person name="Singh S."/>
            <person name="Gebhart C."/>
            <person name="Kapur V."/>
        </authorList>
    </citation>
    <scope>NUCLEOTIDE SEQUENCE [LARGE SCALE GENOMIC DNA]</scope>
    <source>
        <strain evidence="2 3">PHE/MN1-00</strain>
    </source>
</reference>
<evidence type="ECO:0000313" key="2">
    <source>
        <dbReference type="EMBL" id="CAJ54519.1"/>
    </source>
</evidence>
<keyword evidence="3" id="KW-1185">Reference proteome</keyword>
<accession>Q1MR57</accession>
<dbReference type="KEGG" id="lip:LI0465"/>
<dbReference type="STRING" id="363253.LI0465"/>
<dbReference type="EMBL" id="AM180252">
    <property type="protein sequence ID" value="CAJ54519.1"/>
    <property type="molecule type" value="Genomic_DNA"/>
</dbReference>
<keyword evidence="1" id="KW-0812">Transmembrane</keyword>
<gene>
    <name evidence="2" type="ordered locus">LI0465</name>
</gene>
<protein>
    <submittedName>
        <fullName evidence="2">Uncharacterized protein</fullName>
    </submittedName>
</protein>
<evidence type="ECO:0000313" key="3">
    <source>
        <dbReference type="Proteomes" id="UP000002430"/>
    </source>
</evidence>
<dbReference type="eggNOG" id="ENOG502ZBRA">
    <property type="taxonomic scope" value="Bacteria"/>
</dbReference>
<feature type="transmembrane region" description="Helical" evidence="1">
    <location>
        <begin position="257"/>
        <end position="280"/>
    </location>
</feature>